<dbReference type="PATRIC" id="fig|429727.3.peg.3333"/>
<gene>
    <name evidence="1" type="ORF">VE26_16285</name>
</gene>
<dbReference type="SUPFAM" id="SSF54427">
    <property type="entry name" value="NTF2-like"/>
    <property type="match status" value="1"/>
</dbReference>
<dbReference type="OrthoDB" id="5817554at2"/>
<dbReference type="AlphaFoldDB" id="A0A0F5FHK6"/>
<proteinExistence type="predicted"/>
<reference evidence="1 2" key="1">
    <citation type="submission" date="2015-03" db="EMBL/GenBank/DDBJ databases">
        <authorList>
            <person name="Hassan Y."/>
            <person name="Lepp D."/>
            <person name="Li X.-Z."/>
            <person name="Zhou T."/>
        </authorList>
    </citation>
    <scope>NUCLEOTIDE SEQUENCE [LARGE SCALE GENOMIC DNA]</scope>
    <source>
        <strain evidence="1 2">IPL18</strain>
    </source>
</reference>
<keyword evidence="2" id="KW-1185">Reference proteome</keyword>
<protein>
    <recommendedName>
        <fullName evidence="3">SnoaL-like domain-containing protein</fullName>
    </recommendedName>
</protein>
<organism evidence="1 2">
    <name type="scientific">Devosia chinhatensis</name>
    <dbReference type="NCBI Taxonomy" id="429727"/>
    <lineage>
        <taxon>Bacteria</taxon>
        <taxon>Pseudomonadati</taxon>
        <taxon>Pseudomonadota</taxon>
        <taxon>Alphaproteobacteria</taxon>
        <taxon>Hyphomicrobiales</taxon>
        <taxon>Devosiaceae</taxon>
        <taxon>Devosia</taxon>
    </lineage>
</organism>
<dbReference type="EMBL" id="JZEY01000061">
    <property type="protein sequence ID" value="KKB08384.1"/>
    <property type="molecule type" value="Genomic_DNA"/>
</dbReference>
<evidence type="ECO:0008006" key="3">
    <source>
        <dbReference type="Google" id="ProtNLM"/>
    </source>
</evidence>
<sequence>MSLSQDPFADDPDRSAIWTMLVPRDIRAYVNADWSMVEDDFVADDFLGLHGNKTANPDGWTISFPTLAHYREEWLRQAHEGRAVAYAEDVEAGIHRATRLTEIEISGDRAVAHKKFDGEIKLADGGVDRLNWQTLYFCRKVEGRWKLTGFVGYLPYPMGTPG</sequence>
<evidence type="ECO:0000313" key="1">
    <source>
        <dbReference type="EMBL" id="KKB08384.1"/>
    </source>
</evidence>
<dbReference type="STRING" id="429727.VE26_16285"/>
<accession>A0A0F5FHK6</accession>
<name>A0A0F5FHK6_9HYPH</name>
<dbReference type="InterPro" id="IPR032710">
    <property type="entry name" value="NTF2-like_dom_sf"/>
</dbReference>
<dbReference type="RefSeq" id="WP_046106472.1">
    <property type="nucleotide sequence ID" value="NZ_JZEY01000061.1"/>
</dbReference>
<evidence type="ECO:0000313" key="2">
    <source>
        <dbReference type="Proteomes" id="UP000033649"/>
    </source>
</evidence>
<comment type="caution">
    <text evidence="1">The sequence shown here is derived from an EMBL/GenBank/DDBJ whole genome shotgun (WGS) entry which is preliminary data.</text>
</comment>
<dbReference type="Proteomes" id="UP000033649">
    <property type="component" value="Unassembled WGS sequence"/>
</dbReference>